<dbReference type="Pfam" id="PF02093">
    <property type="entry name" value="Gag_p30"/>
    <property type="match status" value="1"/>
</dbReference>
<dbReference type="AlphaFoldDB" id="A0A3M0IUC5"/>
<dbReference type="Gene3D" id="1.10.375.10">
    <property type="entry name" value="Human Immunodeficiency Virus Type 1 Capsid Protein"/>
    <property type="match status" value="1"/>
</dbReference>
<gene>
    <name evidence="2" type="ORF">DUI87_30629</name>
</gene>
<dbReference type="InterPro" id="IPR008919">
    <property type="entry name" value="Retrov_capsid_N"/>
</dbReference>
<dbReference type="InterPro" id="IPR050462">
    <property type="entry name" value="Retroviral_Gag-Pol_poly"/>
</dbReference>
<organism evidence="2 3">
    <name type="scientific">Hirundo rustica rustica</name>
    <dbReference type="NCBI Taxonomy" id="333673"/>
    <lineage>
        <taxon>Eukaryota</taxon>
        <taxon>Metazoa</taxon>
        <taxon>Chordata</taxon>
        <taxon>Craniata</taxon>
        <taxon>Vertebrata</taxon>
        <taxon>Euteleostomi</taxon>
        <taxon>Archelosauria</taxon>
        <taxon>Archosauria</taxon>
        <taxon>Dinosauria</taxon>
        <taxon>Saurischia</taxon>
        <taxon>Theropoda</taxon>
        <taxon>Coelurosauria</taxon>
        <taxon>Aves</taxon>
        <taxon>Neognathae</taxon>
        <taxon>Neoaves</taxon>
        <taxon>Telluraves</taxon>
        <taxon>Australaves</taxon>
        <taxon>Passeriformes</taxon>
        <taxon>Sylvioidea</taxon>
        <taxon>Hirundinidae</taxon>
        <taxon>Hirundo</taxon>
    </lineage>
</organism>
<sequence length="449" mass="52019">MANPEQRPIGDVSVPLNTGDVREFKKEMGRLLEDPLGVPERLDQFLRLNIYTWVELQSILGILFTMEERDMIRHSGMRLWDRECQGPDQGDQKWPMQDPGWNNQNERHRQNMSDLRWMIIRGIREAVPKGPNIRKALSENQGKDEALADWLEILRKALQLYSGVDPDTAAGQVLLKTQLVAKSWGHIRKKVEKVEIGQDRGLQELLREAQKVYVRRDEEKKKVKTTDFNGSRQGNTDNHEYREVLRKEQTTEESRSHLWGYETHVLFLSPERTLTNFLSYLQGKIWKERGFINTQRKGLVHQGLIIQVLKALKSPKKIEVVHVNGLQRGRNIRTRRNNLADDEAKKAALRENSNVIMTFEEADENGNDPSIGIEGTALRQKEENQKETKEIRKKAIGKDLKEVDKLYEQFKQQYSDRDVITSAKNLFVDLMQEIATELGLSKCWICGNG</sequence>
<dbReference type="SUPFAM" id="SSF47943">
    <property type="entry name" value="Retrovirus capsid protein, N-terminal core domain"/>
    <property type="match status" value="1"/>
</dbReference>
<evidence type="ECO:0000313" key="2">
    <source>
        <dbReference type="EMBL" id="RMB92981.1"/>
    </source>
</evidence>
<comment type="caution">
    <text evidence="2">The sequence shown here is derived from an EMBL/GenBank/DDBJ whole genome shotgun (WGS) entry which is preliminary data.</text>
</comment>
<dbReference type="GO" id="GO:0019068">
    <property type="term" value="P:virion assembly"/>
    <property type="evidence" value="ECO:0007669"/>
    <property type="project" value="InterPro"/>
</dbReference>
<keyword evidence="3" id="KW-1185">Reference proteome</keyword>
<protein>
    <recommendedName>
        <fullName evidence="1">Core shell protein Gag P30 domain-containing protein</fullName>
    </recommendedName>
</protein>
<feature type="domain" description="Core shell protein Gag P30" evidence="1">
    <location>
        <begin position="20"/>
        <end position="214"/>
    </location>
</feature>
<dbReference type="InterPro" id="IPR012337">
    <property type="entry name" value="RNaseH-like_sf"/>
</dbReference>
<dbReference type="Gene3D" id="3.30.420.10">
    <property type="entry name" value="Ribonuclease H-like superfamily/Ribonuclease H"/>
    <property type="match status" value="1"/>
</dbReference>
<dbReference type="GO" id="GO:0003676">
    <property type="term" value="F:nucleic acid binding"/>
    <property type="evidence" value="ECO:0007669"/>
    <property type="project" value="InterPro"/>
</dbReference>
<dbReference type="Proteomes" id="UP000269221">
    <property type="component" value="Unassembled WGS sequence"/>
</dbReference>
<dbReference type="EMBL" id="QRBI01000215">
    <property type="protein sequence ID" value="RMB92981.1"/>
    <property type="molecule type" value="Genomic_DNA"/>
</dbReference>
<dbReference type="InterPro" id="IPR036397">
    <property type="entry name" value="RNaseH_sf"/>
</dbReference>
<name>A0A3M0IUC5_HIRRU</name>
<accession>A0A3M0IUC5</accession>
<evidence type="ECO:0000313" key="3">
    <source>
        <dbReference type="Proteomes" id="UP000269221"/>
    </source>
</evidence>
<evidence type="ECO:0000259" key="1">
    <source>
        <dbReference type="Pfam" id="PF02093"/>
    </source>
</evidence>
<dbReference type="OrthoDB" id="9049599at2759"/>
<proteinExistence type="predicted"/>
<dbReference type="PANTHER" id="PTHR33166">
    <property type="entry name" value="GAG_P30 DOMAIN-CONTAINING PROTEIN"/>
    <property type="match status" value="1"/>
</dbReference>
<dbReference type="InterPro" id="IPR003036">
    <property type="entry name" value="Gag_P30"/>
</dbReference>
<dbReference type="SUPFAM" id="SSF53098">
    <property type="entry name" value="Ribonuclease H-like"/>
    <property type="match status" value="1"/>
</dbReference>
<reference evidence="2 3" key="1">
    <citation type="submission" date="2018-07" db="EMBL/GenBank/DDBJ databases">
        <title>A high quality draft genome assembly of the barn swallow (H. rustica rustica).</title>
        <authorList>
            <person name="Formenti G."/>
            <person name="Chiara M."/>
            <person name="Poveda L."/>
            <person name="Francoijs K.-J."/>
            <person name="Bonisoli-Alquati A."/>
            <person name="Canova L."/>
            <person name="Gianfranceschi L."/>
            <person name="Horner D.S."/>
            <person name="Saino N."/>
        </authorList>
    </citation>
    <scope>NUCLEOTIDE SEQUENCE [LARGE SCALE GENOMIC DNA]</scope>
    <source>
        <strain evidence="2">Chelidonia</strain>
        <tissue evidence="2">Blood</tissue>
    </source>
</reference>